<feature type="region of interest" description="Disordered" evidence="5">
    <location>
        <begin position="179"/>
        <end position="223"/>
    </location>
</feature>
<evidence type="ECO:0000313" key="8">
    <source>
        <dbReference type="RefSeq" id="XP_033463232.1"/>
    </source>
</evidence>
<feature type="compositionally biased region" description="Acidic residues" evidence="5">
    <location>
        <begin position="434"/>
        <end position="444"/>
    </location>
</feature>
<feature type="region of interest" description="Disordered" evidence="5">
    <location>
        <begin position="255"/>
        <end position="277"/>
    </location>
</feature>
<evidence type="ECO:0000256" key="2">
    <source>
        <dbReference type="ARBA" id="ARBA00023015"/>
    </source>
</evidence>
<dbReference type="SUPFAM" id="SSF47459">
    <property type="entry name" value="HLH, helix-loop-helix DNA-binding domain"/>
    <property type="match status" value="1"/>
</dbReference>
<feature type="region of interest" description="Disordered" evidence="5">
    <location>
        <begin position="422"/>
        <end position="444"/>
    </location>
</feature>
<evidence type="ECO:0000256" key="4">
    <source>
        <dbReference type="ARBA" id="ARBA00023242"/>
    </source>
</evidence>
<keyword evidence="2" id="KW-0805">Transcription regulation</keyword>
<dbReference type="InterPro" id="IPR036638">
    <property type="entry name" value="HLH_DNA-bd_sf"/>
</dbReference>
<keyword evidence="3" id="KW-0804">Transcription</keyword>
<dbReference type="InterPro" id="IPR011598">
    <property type="entry name" value="bHLH_dom"/>
</dbReference>
<feature type="compositionally biased region" description="Polar residues" evidence="5">
    <location>
        <begin position="179"/>
        <end position="189"/>
    </location>
</feature>
<dbReference type="SMART" id="SM00353">
    <property type="entry name" value="HLH"/>
    <property type="match status" value="1"/>
</dbReference>
<evidence type="ECO:0000259" key="6">
    <source>
        <dbReference type="PROSITE" id="PS50888"/>
    </source>
</evidence>
<gene>
    <name evidence="8" type="ORF">K489DRAFT_392491</name>
</gene>
<reference evidence="8" key="1">
    <citation type="submission" date="2020-01" db="EMBL/GenBank/DDBJ databases">
        <authorList>
            <consortium name="DOE Joint Genome Institute"/>
            <person name="Haridas S."/>
            <person name="Albert R."/>
            <person name="Binder M."/>
            <person name="Bloem J."/>
            <person name="Labutti K."/>
            <person name="Salamov A."/>
            <person name="Andreopoulos B."/>
            <person name="Baker S.E."/>
            <person name="Barry K."/>
            <person name="Bills G."/>
            <person name="Bluhm B.H."/>
            <person name="Cannon C."/>
            <person name="Castanera R."/>
            <person name="Culley D.E."/>
            <person name="Daum C."/>
            <person name="Ezra D."/>
            <person name="Gonzalez J.B."/>
            <person name="Henrissat B."/>
            <person name="Kuo A."/>
            <person name="Liang C."/>
            <person name="Lipzen A."/>
            <person name="Lutzoni F."/>
            <person name="Magnuson J."/>
            <person name="Mondo S."/>
            <person name="Nolan M."/>
            <person name="Ohm R."/>
            <person name="Pangilinan J."/>
            <person name="Park H.-J."/>
            <person name="Ramirez L."/>
            <person name="Alfaro M."/>
            <person name="Sun H."/>
            <person name="Tritt A."/>
            <person name="Yoshinaga Y."/>
            <person name="Zwiers L.-H."/>
            <person name="Turgeon B.G."/>
            <person name="Goodwin S.B."/>
            <person name="Spatafora J.W."/>
            <person name="Crous P.W."/>
            <person name="Grigoriev I.V."/>
        </authorList>
    </citation>
    <scope>NUCLEOTIDE SEQUENCE</scope>
    <source>
        <strain evidence="8">CBS 342.82</strain>
    </source>
</reference>
<feature type="compositionally biased region" description="Polar residues" evidence="5">
    <location>
        <begin position="135"/>
        <end position="148"/>
    </location>
</feature>
<keyword evidence="4" id="KW-0539">Nucleus</keyword>
<dbReference type="GO" id="GO:0000981">
    <property type="term" value="F:DNA-binding transcription factor activity, RNA polymerase II-specific"/>
    <property type="evidence" value="ECO:0007669"/>
    <property type="project" value="TreeGrafter"/>
</dbReference>
<dbReference type="InterPro" id="IPR051732">
    <property type="entry name" value="USF"/>
</dbReference>
<dbReference type="GO" id="GO:0000978">
    <property type="term" value="F:RNA polymerase II cis-regulatory region sequence-specific DNA binding"/>
    <property type="evidence" value="ECO:0007669"/>
    <property type="project" value="TreeGrafter"/>
</dbReference>
<dbReference type="CDD" id="cd11387">
    <property type="entry name" value="bHLHzip_USF_MITF"/>
    <property type="match status" value="1"/>
</dbReference>
<reference evidence="8" key="2">
    <citation type="submission" date="2020-04" db="EMBL/GenBank/DDBJ databases">
        <authorList>
            <consortium name="NCBI Genome Project"/>
        </authorList>
    </citation>
    <scope>NUCLEOTIDE SEQUENCE</scope>
    <source>
        <strain evidence="8">CBS 342.82</strain>
    </source>
</reference>
<comment type="subcellular location">
    <subcellularLocation>
        <location evidence="1">Nucleus</location>
    </subcellularLocation>
</comment>
<evidence type="ECO:0000256" key="5">
    <source>
        <dbReference type="SAM" id="MobiDB-lite"/>
    </source>
</evidence>
<dbReference type="GO" id="GO:0005634">
    <property type="term" value="C:nucleus"/>
    <property type="evidence" value="ECO:0007669"/>
    <property type="project" value="UniProtKB-SubCell"/>
</dbReference>
<dbReference type="PANTHER" id="PTHR46117">
    <property type="entry name" value="FI24210P1"/>
    <property type="match status" value="1"/>
</dbReference>
<dbReference type="Gene3D" id="4.10.280.10">
    <property type="entry name" value="Helix-loop-helix DNA-binding domain"/>
    <property type="match status" value="1"/>
</dbReference>
<dbReference type="Pfam" id="PF00010">
    <property type="entry name" value="HLH"/>
    <property type="match status" value="1"/>
</dbReference>
<dbReference type="RefSeq" id="XP_033463232.1">
    <property type="nucleotide sequence ID" value="XM_033606741.1"/>
</dbReference>
<evidence type="ECO:0000313" key="7">
    <source>
        <dbReference type="Proteomes" id="UP000504637"/>
    </source>
</evidence>
<feature type="region of interest" description="Disordered" evidence="5">
    <location>
        <begin position="25"/>
        <end position="64"/>
    </location>
</feature>
<dbReference type="Proteomes" id="UP000504637">
    <property type="component" value="Unplaced"/>
</dbReference>
<sequence length="444" mass="48783">MSQNYSSFSGNAGIADDELLDLHFESGQPANNGTFDFNQGMPGYLQTQANPSLFSNTPDGGPTQSPFVHDFNYNQFRPNMHEQQFAGTQSLPQQTGFRPNMQQLNGTRSPATPTLKVSEDFSHPGMQPIAHRQQNSVGNANWDSTPSGHSWEGSPSMSSPPNGPHSYHLQISEVLKNNNGYHKSGTSLPTKMEPGTGPSTVQEAKRRRRRESHNMVERRRRDNINERIHDLGTLVPQHRLEDEKVRKHLQTNAPLSPSITNNAGMSPPNPASSLLAGPSARRATGITQGFPMDDKDKGPNKGDILNGSVAWTRDMMWYMHQKLTQEEQLKQILQSVGKEWPFQVTEEENRMRSEICEVLNKHASQGGFTGYSRASGSGLRVPGFTNVAGDSIGNGDGLGTLPPISPGFQTVGNGLGNGMANNGAQFWSPSNDLKEEDEYDMDLQ</sequence>
<evidence type="ECO:0000256" key="3">
    <source>
        <dbReference type="ARBA" id="ARBA00023163"/>
    </source>
</evidence>
<organism evidence="8">
    <name type="scientific">Dissoconium aciculare CBS 342.82</name>
    <dbReference type="NCBI Taxonomy" id="1314786"/>
    <lineage>
        <taxon>Eukaryota</taxon>
        <taxon>Fungi</taxon>
        <taxon>Dikarya</taxon>
        <taxon>Ascomycota</taxon>
        <taxon>Pezizomycotina</taxon>
        <taxon>Dothideomycetes</taxon>
        <taxon>Dothideomycetidae</taxon>
        <taxon>Mycosphaerellales</taxon>
        <taxon>Dissoconiaceae</taxon>
        <taxon>Dissoconium</taxon>
    </lineage>
</organism>
<dbReference type="PANTHER" id="PTHR46117:SF3">
    <property type="entry name" value="FI24210P1"/>
    <property type="match status" value="1"/>
</dbReference>
<dbReference type="GeneID" id="54364541"/>
<accession>A0A6J3MDV3</accession>
<feature type="compositionally biased region" description="Polar residues" evidence="5">
    <location>
        <begin position="45"/>
        <end position="64"/>
    </location>
</feature>
<feature type="region of interest" description="Disordered" evidence="5">
    <location>
        <begin position="135"/>
        <end position="164"/>
    </location>
</feature>
<feature type="domain" description="BHLH" evidence="6">
    <location>
        <begin position="208"/>
        <end position="265"/>
    </location>
</feature>
<feature type="compositionally biased region" description="Low complexity" evidence="5">
    <location>
        <begin position="154"/>
        <end position="164"/>
    </location>
</feature>
<feature type="compositionally biased region" description="Basic and acidic residues" evidence="5">
    <location>
        <begin position="212"/>
        <end position="223"/>
    </location>
</feature>
<feature type="compositionally biased region" description="Polar residues" evidence="5">
    <location>
        <begin position="28"/>
        <end position="37"/>
    </location>
</feature>
<dbReference type="OrthoDB" id="690068at2759"/>
<protein>
    <recommendedName>
        <fullName evidence="6">BHLH domain-containing protein</fullName>
    </recommendedName>
</protein>
<dbReference type="GO" id="GO:0046983">
    <property type="term" value="F:protein dimerization activity"/>
    <property type="evidence" value="ECO:0007669"/>
    <property type="project" value="InterPro"/>
</dbReference>
<keyword evidence="7" id="KW-1185">Reference proteome</keyword>
<evidence type="ECO:0000256" key="1">
    <source>
        <dbReference type="ARBA" id="ARBA00004123"/>
    </source>
</evidence>
<name>A0A6J3MDV3_9PEZI</name>
<feature type="compositionally biased region" description="Polar residues" evidence="5">
    <location>
        <begin position="255"/>
        <end position="264"/>
    </location>
</feature>
<reference evidence="8" key="3">
    <citation type="submission" date="2025-08" db="UniProtKB">
        <authorList>
            <consortium name="RefSeq"/>
        </authorList>
    </citation>
    <scope>IDENTIFICATION</scope>
    <source>
        <strain evidence="8">CBS 342.82</strain>
    </source>
</reference>
<proteinExistence type="predicted"/>
<dbReference type="AlphaFoldDB" id="A0A6J3MDV3"/>
<dbReference type="PROSITE" id="PS50888">
    <property type="entry name" value="BHLH"/>
    <property type="match status" value="1"/>
</dbReference>